<sequence length="129" mass="15268">MNGPDSLEKRIEQTETLISILSKEFFLKLKSDLEEWPRTYEFTYLEKNYKAMFSVFGSFTLIPSDIKQVAGSFPIYYLSLCNNVYQRLVWTKPDGEIMDDPKQIFDELRKYIQIFETSISKIDPREKQA</sequence>
<protein>
    <submittedName>
        <fullName evidence="1">Uncharacterized protein</fullName>
    </submittedName>
</protein>
<organism evidence="1 2">
    <name type="scientific">Leptospira alexanderi serovar Manhao 3 str. L 60</name>
    <dbReference type="NCBI Taxonomy" id="1049759"/>
    <lineage>
        <taxon>Bacteria</taxon>
        <taxon>Pseudomonadati</taxon>
        <taxon>Spirochaetota</taxon>
        <taxon>Spirochaetia</taxon>
        <taxon>Leptospirales</taxon>
        <taxon>Leptospiraceae</taxon>
        <taxon>Leptospira</taxon>
    </lineage>
</organism>
<gene>
    <name evidence="1" type="ORF">LEP1GSC062_2503</name>
</gene>
<accession>V6IFL8</accession>
<proteinExistence type="predicted"/>
<comment type="caution">
    <text evidence="1">The sequence shown here is derived from an EMBL/GenBank/DDBJ whole genome shotgun (WGS) entry which is preliminary data.</text>
</comment>
<dbReference type="RefSeq" id="WP_020983699.1">
    <property type="nucleotide sequence ID" value="NZ_AHMT02000017.1"/>
</dbReference>
<evidence type="ECO:0000313" key="1">
    <source>
        <dbReference type="EMBL" id="EQA63548.1"/>
    </source>
</evidence>
<dbReference type="EMBL" id="AHMT02000017">
    <property type="protein sequence ID" value="EQA63548.1"/>
    <property type="molecule type" value="Genomic_DNA"/>
</dbReference>
<keyword evidence="2" id="KW-1185">Reference proteome</keyword>
<evidence type="ECO:0000313" key="2">
    <source>
        <dbReference type="Proteomes" id="UP000018747"/>
    </source>
</evidence>
<dbReference type="AlphaFoldDB" id="V6IFL8"/>
<dbReference type="Proteomes" id="UP000018747">
    <property type="component" value="Unassembled WGS sequence"/>
</dbReference>
<dbReference type="NCBIfam" id="NF047540">
    <property type="entry name" value="LIC_13241_dom"/>
    <property type="match status" value="1"/>
</dbReference>
<dbReference type="STRING" id="100053.GCA_002009845_00705"/>
<dbReference type="OrthoDB" id="338963at2"/>
<reference evidence="1" key="1">
    <citation type="submission" date="2013-05" db="EMBL/GenBank/DDBJ databases">
        <authorList>
            <person name="Harkins D.M."/>
            <person name="Durkin A.S."/>
            <person name="Brinkac L.M."/>
            <person name="Haft D.H."/>
            <person name="Selengut J.D."/>
            <person name="Sanka R."/>
            <person name="DePew J."/>
            <person name="Purushe J."/>
            <person name="Hartskeerl R.A."/>
            <person name="Ahmed A."/>
            <person name="van der Linden H."/>
            <person name="Goris M.G.A."/>
            <person name="Vinetz J.M."/>
            <person name="Sutton G.G."/>
            <person name="Nierman W.C."/>
            <person name="Fouts D.E."/>
        </authorList>
    </citation>
    <scope>NUCLEOTIDE SEQUENCE [LARGE SCALE GENOMIC DNA]</scope>
    <source>
        <strain evidence="1">L 60</strain>
    </source>
</reference>
<name>V6IFL8_9LEPT</name>